<organism evidence="1 2">
    <name type="scientific">Candidatus Marsarchaeota G1 archaeon OSP_C</name>
    <dbReference type="NCBI Taxonomy" id="1978154"/>
    <lineage>
        <taxon>Archaea</taxon>
        <taxon>Candidatus Marsarchaeota</taxon>
        <taxon>Candidatus Marsarchaeota group 1</taxon>
    </lineage>
</organism>
<sequence>MLLVTSGINNVLLQNFHAKIENQQKITQLFAQLFQNCPSVSCLFEANHSTNNLTISVSTIRMVIKVG</sequence>
<reference evidence="1 2" key="1">
    <citation type="submission" date="2017-04" db="EMBL/GenBank/DDBJ databases">
        <title>Novel microbial lineages endemic to geothermal iron-oxide mats fill important gaps in the evolutionary history of Archaea.</title>
        <authorList>
            <person name="Jay Z.J."/>
            <person name="Beam J.P."/>
            <person name="Dlakic M."/>
            <person name="Rusch D.B."/>
            <person name="Kozubal M.A."/>
            <person name="Inskeep W.P."/>
        </authorList>
    </citation>
    <scope>NUCLEOTIDE SEQUENCE [LARGE SCALE GENOMIC DNA]</scope>
    <source>
        <strain evidence="1">OSP_C</strain>
    </source>
</reference>
<comment type="caution">
    <text evidence="1">The sequence shown here is derived from an EMBL/GenBank/DDBJ whole genome shotgun (WGS) entry which is preliminary data.</text>
</comment>
<evidence type="ECO:0000313" key="1">
    <source>
        <dbReference type="EMBL" id="PSN88892.1"/>
    </source>
</evidence>
<gene>
    <name evidence="1" type="ORF">B9Q00_03825</name>
</gene>
<proteinExistence type="predicted"/>
<evidence type="ECO:0000313" key="2">
    <source>
        <dbReference type="Proteomes" id="UP000241473"/>
    </source>
</evidence>
<dbReference type="AlphaFoldDB" id="A0A2R6ARA0"/>
<protein>
    <submittedName>
        <fullName evidence="1">Uncharacterized protein</fullName>
    </submittedName>
</protein>
<dbReference type="Proteomes" id="UP000241473">
    <property type="component" value="Unassembled WGS sequence"/>
</dbReference>
<name>A0A2R6ARA0_9ARCH</name>
<dbReference type="EMBL" id="NEXB01000012">
    <property type="protein sequence ID" value="PSN88892.1"/>
    <property type="molecule type" value="Genomic_DNA"/>
</dbReference>
<accession>A0A2R6ARA0</accession>